<evidence type="ECO:0000256" key="5">
    <source>
        <dbReference type="ARBA" id="ARBA00022842"/>
    </source>
</evidence>
<evidence type="ECO:0000313" key="8">
    <source>
        <dbReference type="EMBL" id="PAT37567.1"/>
    </source>
</evidence>
<comment type="cofactor">
    <cofactor evidence="6">
        <name>Mg(2+)</name>
        <dbReference type="ChEBI" id="CHEBI:18420"/>
    </cofactor>
</comment>
<dbReference type="InterPro" id="IPR002716">
    <property type="entry name" value="PIN_dom"/>
</dbReference>
<dbReference type="GO" id="GO:0016787">
    <property type="term" value="F:hydrolase activity"/>
    <property type="evidence" value="ECO:0007669"/>
    <property type="project" value="UniProtKB-KW"/>
</dbReference>
<proteinExistence type="inferred from homology"/>
<evidence type="ECO:0000256" key="2">
    <source>
        <dbReference type="ARBA" id="ARBA00022722"/>
    </source>
</evidence>
<accession>A0A2A2AIG4</accession>
<evidence type="ECO:0000313" key="9">
    <source>
        <dbReference type="Proteomes" id="UP000218054"/>
    </source>
</evidence>
<feature type="binding site" evidence="6">
    <location>
        <position position="98"/>
    </location>
    <ligand>
        <name>Mg(2+)</name>
        <dbReference type="ChEBI" id="CHEBI:18420"/>
    </ligand>
</feature>
<keyword evidence="2 6" id="KW-0540">Nuclease</keyword>
<comment type="caution">
    <text evidence="8">The sequence shown here is derived from an EMBL/GenBank/DDBJ whole genome shotgun (WGS) entry which is preliminary data.</text>
</comment>
<keyword evidence="9" id="KW-1185">Reference proteome</keyword>
<keyword evidence="6" id="KW-0800">Toxin</keyword>
<evidence type="ECO:0000259" key="7">
    <source>
        <dbReference type="Pfam" id="PF01850"/>
    </source>
</evidence>
<dbReference type="EC" id="3.1.-.-" evidence="6"/>
<dbReference type="PANTHER" id="PTHR42740:SF1">
    <property type="entry name" value="RIBONUCLEASE VAPC3"/>
    <property type="match status" value="1"/>
</dbReference>
<dbReference type="GO" id="GO:0004540">
    <property type="term" value="F:RNA nuclease activity"/>
    <property type="evidence" value="ECO:0007669"/>
    <property type="project" value="InterPro"/>
</dbReference>
<dbReference type="Gene3D" id="3.40.50.1010">
    <property type="entry name" value="5'-nuclease"/>
    <property type="match status" value="1"/>
</dbReference>
<dbReference type="Pfam" id="PF01850">
    <property type="entry name" value="PIN"/>
    <property type="match status" value="1"/>
</dbReference>
<protein>
    <recommendedName>
        <fullName evidence="6">Ribonuclease VapC</fullName>
        <shortName evidence="6">RNase VapC</shortName>
        <ecNumber evidence="6">3.1.-.-</ecNumber>
    </recommendedName>
    <alternativeName>
        <fullName evidence="6">Toxin VapC</fullName>
    </alternativeName>
</protein>
<dbReference type="PANTHER" id="PTHR42740">
    <property type="entry name" value="RIBONUCLEASE VAPC3"/>
    <property type="match status" value="1"/>
</dbReference>
<keyword evidence="1 6" id="KW-1277">Toxin-antitoxin system</keyword>
<dbReference type="InterPro" id="IPR051749">
    <property type="entry name" value="PINc/VapC_TA_RNase"/>
</dbReference>
<feature type="binding site" evidence="6">
    <location>
        <position position="5"/>
    </location>
    <ligand>
        <name>Mg(2+)</name>
        <dbReference type="ChEBI" id="CHEBI:18420"/>
    </ligand>
</feature>
<reference evidence="8 9" key="1">
    <citation type="submission" date="2017-08" db="EMBL/GenBank/DDBJ databases">
        <title>WGS of Clinical strains of the CDC Group NO-1 linked to zoonotic infections in humans.</title>
        <authorList>
            <person name="Bernier A.-M."/>
            <person name="Bernard K."/>
        </authorList>
    </citation>
    <scope>NUCLEOTIDE SEQUENCE [LARGE SCALE GENOMIC DNA]</scope>
    <source>
        <strain evidence="8 9">NML00-0135</strain>
    </source>
</reference>
<dbReference type="RefSeq" id="WP_095539135.1">
    <property type="nucleotide sequence ID" value="NZ_NSJB01000002.1"/>
</dbReference>
<dbReference type="CDD" id="cd18760">
    <property type="entry name" value="PIN_MtVapC3-like"/>
    <property type="match status" value="1"/>
</dbReference>
<dbReference type="SUPFAM" id="SSF88723">
    <property type="entry name" value="PIN domain-like"/>
    <property type="match status" value="1"/>
</dbReference>
<comment type="similarity">
    <text evidence="6">Belongs to the PINc/VapC protein family.</text>
</comment>
<feature type="domain" description="PIN" evidence="7">
    <location>
        <begin position="3"/>
        <end position="121"/>
    </location>
</feature>
<dbReference type="Proteomes" id="UP000218054">
    <property type="component" value="Unassembled WGS sequence"/>
</dbReference>
<dbReference type="GO" id="GO:0000287">
    <property type="term" value="F:magnesium ion binding"/>
    <property type="evidence" value="ECO:0007669"/>
    <property type="project" value="UniProtKB-UniRule"/>
</dbReference>
<dbReference type="HAMAP" id="MF_00265">
    <property type="entry name" value="VapC_Nob1"/>
    <property type="match status" value="1"/>
</dbReference>
<dbReference type="EMBL" id="NSJB01000002">
    <property type="protein sequence ID" value="PAT37567.1"/>
    <property type="molecule type" value="Genomic_DNA"/>
</dbReference>
<evidence type="ECO:0000256" key="3">
    <source>
        <dbReference type="ARBA" id="ARBA00022723"/>
    </source>
</evidence>
<sequence>MLVVDSSVWIDFFRDAPAPAVDVLAQCMEKSDIEIIVPDLVLYEVLRGFRHERDYRSARRLLEGFTVEAAFSPGLARQAAEHYRAMVAQGFTLRSPIDVMIGAFCIERDYLLLHNDRDFEVMHHLRGLRVWLH</sequence>
<keyword evidence="5 6" id="KW-0460">Magnesium</keyword>
<keyword evidence="3 6" id="KW-0479">Metal-binding</keyword>
<comment type="function">
    <text evidence="6">Toxic component of a toxin-antitoxin (TA) system. An RNase.</text>
</comment>
<evidence type="ECO:0000256" key="6">
    <source>
        <dbReference type="HAMAP-Rule" id="MF_00265"/>
    </source>
</evidence>
<evidence type="ECO:0000256" key="1">
    <source>
        <dbReference type="ARBA" id="ARBA00022649"/>
    </source>
</evidence>
<organism evidence="8 9">
    <name type="scientific">Vandammella animalimorsus</name>
    <dbReference type="NCBI Taxonomy" id="2029117"/>
    <lineage>
        <taxon>Bacteria</taxon>
        <taxon>Pseudomonadati</taxon>
        <taxon>Pseudomonadota</taxon>
        <taxon>Betaproteobacteria</taxon>
        <taxon>Burkholderiales</taxon>
        <taxon>Comamonadaceae</taxon>
        <taxon>Vandammella</taxon>
    </lineage>
</organism>
<evidence type="ECO:0000256" key="4">
    <source>
        <dbReference type="ARBA" id="ARBA00022801"/>
    </source>
</evidence>
<gene>
    <name evidence="6" type="primary">vapC</name>
    <name evidence="8" type="ORF">CK625_04570</name>
</gene>
<dbReference type="GO" id="GO:0090729">
    <property type="term" value="F:toxin activity"/>
    <property type="evidence" value="ECO:0007669"/>
    <property type="project" value="UniProtKB-KW"/>
</dbReference>
<keyword evidence="4 6" id="KW-0378">Hydrolase</keyword>
<dbReference type="AlphaFoldDB" id="A0A2A2AIG4"/>
<dbReference type="InterPro" id="IPR029060">
    <property type="entry name" value="PIN-like_dom_sf"/>
</dbReference>
<name>A0A2A2AIG4_9BURK</name>
<dbReference type="InterPro" id="IPR022907">
    <property type="entry name" value="VapC_family"/>
</dbReference>